<dbReference type="EC" id="3.1.26.4" evidence="2"/>
<dbReference type="InterPro" id="IPR012337">
    <property type="entry name" value="RNaseH-like_sf"/>
</dbReference>
<dbReference type="CDD" id="cd09274">
    <property type="entry name" value="RNase_HI_RT_Ty3"/>
    <property type="match status" value="1"/>
</dbReference>
<dbReference type="Gene3D" id="3.30.70.270">
    <property type="match status" value="2"/>
</dbReference>
<dbReference type="GO" id="GO:0004523">
    <property type="term" value="F:RNA-DNA hybrid ribonuclease activity"/>
    <property type="evidence" value="ECO:0007669"/>
    <property type="project" value="UniProtKB-EC"/>
</dbReference>
<organism evidence="11 12">
    <name type="scientific">Poecilia mexicana</name>
    <dbReference type="NCBI Taxonomy" id="48701"/>
    <lineage>
        <taxon>Eukaryota</taxon>
        <taxon>Metazoa</taxon>
        <taxon>Chordata</taxon>
        <taxon>Craniata</taxon>
        <taxon>Vertebrata</taxon>
        <taxon>Euteleostomi</taxon>
        <taxon>Actinopterygii</taxon>
        <taxon>Neopterygii</taxon>
        <taxon>Teleostei</taxon>
        <taxon>Neoteleostei</taxon>
        <taxon>Acanthomorphata</taxon>
        <taxon>Ovalentaria</taxon>
        <taxon>Atherinomorphae</taxon>
        <taxon>Cyprinodontiformes</taxon>
        <taxon>Poeciliidae</taxon>
        <taxon>Poeciliinae</taxon>
        <taxon>Poecilia</taxon>
    </lineage>
</organism>
<reference evidence="11" key="1">
    <citation type="submission" date="2025-08" db="UniProtKB">
        <authorList>
            <consortium name="Ensembl"/>
        </authorList>
    </citation>
    <scope>IDENTIFICATION</scope>
</reference>
<dbReference type="SUPFAM" id="SSF56672">
    <property type="entry name" value="DNA/RNA polymerases"/>
    <property type="match status" value="1"/>
</dbReference>
<dbReference type="Pfam" id="PF00078">
    <property type="entry name" value="RVT_1"/>
    <property type="match status" value="1"/>
</dbReference>
<dbReference type="InterPro" id="IPR001584">
    <property type="entry name" value="Integrase_cat-core"/>
</dbReference>
<dbReference type="InterPro" id="IPR043502">
    <property type="entry name" value="DNA/RNA_pol_sf"/>
</dbReference>
<keyword evidence="3" id="KW-0808">Transferase</keyword>
<evidence type="ECO:0000256" key="8">
    <source>
        <dbReference type="ARBA" id="ARBA00022918"/>
    </source>
</evidence>
<dbReference type="CDD" id="cd01647">
    <property type="entry name" value="RT_LTR"/>
    <property type="match status" value="1"/>
</dbReference>
<dbReference type="InterPro" id="IPR000477">
    <property type="entry name" value="RT_dom"/>
</dbReference>
<dbReference type="GO" id="GO:0015074">
    <property type="term" value="P:DNA integration"/>
    <property type="evidence" value="ECO:0007669"/>
    <property type="project" value="InterPro"/>
</dbReference>
<dbReference type="FunFam" id="3.10.20.370:FF:000001">
    <property type="entry name" value="Retrovirus-related Pol polyprotein from transposon 17.6-like protein"/>
    <property type="match status" value="1"/>
</dbReference>
<dbReference type="AlphaFoldDB" id="A0A3B3YYE4"/>
<evidence type="ECO:0000256" key="7">
    <source>
        <dbReference type="ARBA" id="ARBA00022801"/>
    </source>
</evidence>
<dbReference type="InterPro" id="IPR041373">
    <property type="entry name" value="RT_RNaseH"/>
</dbReference>
<dbReference type="InterPro" id="IPR054465">
    <property type="entry name" value="Integrase_p58-like_C"/>
</dbReference>
<dbReference type="InterPro" id="IPR036397">
    <property type="entry name" value="RNaseH_sf"/>
</dbReference>
<evidence type="ECO:0000259" key="9">
    <source>
        <dbReference type="PROSITE" id="PS50878"/>
    </source>
</evidence>
<dbReference type="InterPro" id="IPR043128">
    <property type="entry name" value="Rev_trsase/Diguanyl_cyclase"/>
</dbReference>
<feature type="domain" description="Reverse transcriptase" evidence="9">
    <location>
        <begin position="388"/>
        <end position="567"/>
    </location>
</feature>
<keyword evidence="4" id="KW-0548">Nucleotidyltransferase</keyword>
<dbReference type="Pfam" id="PF17917">
    <property type="entry name" value="RT_RNaseH"/>
    <property type="match status" value="1"/>
</dbReference>
<dbReference type="GO" id="GO:0003964">
    <property type="term" value="F:RNA-directed DNA polymerase activity"/>
    <property type="evidence" value="ECO:0007669"/>
    <property type="project" value="UniProtKB-KW"/>
</dbReference>
<keyword evidence="8" id="KW-0695">RNA-directed DNA polymerase</keyword>
<dbReference type="STRING" id="48701.ENSPMEP00000032030"/>
<sequence length="784" mass="89703">MPVIDTPFSRIAMDIVGPLERSSSGHRYILVVCDYATRYPEAFPLRRVKARQIANCLVQLFSRVGIPREILTDQGSNFTSNLLKEVYKLLGITGVKTSPYHPQTDGLVERFNKTLKSMLKKFVKDSGKDWDQWLPFLLFAYREVPQASTGFSPFQLLYGHTVRGPLDVLKEAWEGTRPEKQCTSLSYVLKMRDKLEQFQELAHNNLVEAQQRQKKNYDKTARRRTFTEGQKVLLLLPTTESSLLAKWQGPFLINKKVGPVTYELNMPDRRKKQVFHVNMLKEWTERPVPSMQLWARAVIDEEELQEQFLPSKAGEQLLPDVSHLSAEQQGELLTILPKELFSTKPGFTHLIQHDIRLRNPDQPPIRDTTSRVPAKLIPALKQEVEEMLSMGIIEPSRGEWCSPVVLVPKKNDSRQRFCIDFSKLNAVSVFDAYPMPRVDELIERLGNANYLTTLDLCKGYWQVPLTESSRDLTTFRVPSGLYRFRTMPFGLHGAPATFQRMMDLVLKGADGYAAAYIDDIVVFSETWKDHVKHLTDVLQRIKAAGLVINPGKCHIAKTEVEYLGYVIGGGVIRPQVSKVDSLAACFPPTTKKKLRSFLGLAGWYRRFIPNFSTRSAILSDLTRKSCPNKIKWTPESEAAFVDLKNCLCNEPVLQCPDFTRPFTVQTDASGVGLGAVLLQGEGGDKRPVQYISRKLFPREIRYSTIEKEALAIKWALDTLKYYLLGGEFVLETDHRALQWMNKMRETNARITRWYLSLQPYRFKIQYKAGKKNVVADYLSRSYED</sequence>
<accession>A0A3B3YYE4</accession>
<keyword evidence="12" id="KW-1185">Reference proteome</keyword>
<feature type="domain" description="Integrase catalytic" evidence="10">
    <location>
        <begin position="3"/>
        <end position="161"/>
    </location>
</feature>
<protein>
    <recommendedName>
        <fullName evidence="2">ribonuclease H</fullName>
        <ecNumber evidence="2">3.1.26.4</ecNumber>
    </recommendedName>
</protein>
<dbReference type="Ensembl" id="ENSPMET00000033556.1">
    <property type="protein sequence ID" value="ENSPMEP00000032030.1"/>
    <property type="gene ID" value="ENSPMEG00000019585.1"/>
</dbReference>
<dbReference type="FunFam" id="3.30.420.10:FF:000032">
    <property type="entry name" value="Retrovirus-related Pol polyprotein from transposon 297-like Protein"/>
    <property type="match status" value="1"/>
</dbReference>
<dbReference type="InterPro" id="IPR050951">
    <property type="entry name" value="Retrovirus_Pol_polyprotein"/>
</dbReference>
<name>A0A3B3YYE4_9TELE</name>
<dbReference type="PROSITE" id="PS50878">
    <property type="entry name" value="RT_POL"/>
    <property type="match status" value="1"/>
</dbReference>
<evidence type="ECO:0000256" key="5">
    <source>
        <dbReference type="ARBA" id="ARBA00022722"/>
    </source>
</evidence>
<evidence type="ECO:0000313" key="12">
    <source>
        <dbReference type="Proteomes" id="UP000261480"/>
    </source>
</evidence>
<dbReference type="GO" id="GO:0003676">
    <property type="term" value="F:nucleic acid binding"/>
    <property type="evidence" value="ECO:0007669"/>
    <property type="project" value="InterPro"/>
</dbReference>
<keyword evidence="5" id="KW-0540">Nuclease</keyword>
<comment type="similarity">
    <text evidence="1">Belongs to the beta type-B retroviral polymerase family. HERV class-II K(HML-2) pol subfamily.</text>
</comment>
<evidence type="ECO:0000256" key="2">
    <source>
        <dbReference type="ARBA" id="ARBA00012180"/>
    </source>
</evidence>
<dbReference type="FunFam" id="3.30.70.270:FF:000020">
    <property type="entry name" value="Transposon Tf2-6 polyprotein-like Protein"/>
    <property type="match status" value="1"/>
</dbReference>
<dbReference type="PROSITE" id="PS50994">
    <property type="entry name" value="INTEGRASE"/>
    <property type="match status" value="1"/>
</dbReference>
<dbReference type="Gene3D" id="3.30.420.10">
    <property type="entry name" value="Ribonuclease H-like superfamily/Ribonuclease H"/>
    <property type="match status" value="1"/>
</dbReference>
<keyword evidence="6" id="KW-0255">Endonuclease</keyword>
<reference evidence="11" key="2">
    <citation type="submission" date="2025-09" db="UniProtKB">
        <authorList>
            <consortium name="Ensembl"/>
        </authorList>
    </citation>
    <scope>IDENTIFICATION</scope>
</reference>
<dbReference type="PANTHER" id="PTHR37984">
    <property type="entry name" value="PROTEIN CBG26694"/>
    <property type="match status" value="1"/>
</dbReference>
<evidence type="ECO:0000256" key="6">
    <source>
        <dbReference type="ARBA" id="ARBA00022759"/>
    </source>
</evidence>
<proteinExistence type="inferred from homology"/>
<evidence type="ECO:0000256" key="4">
    <source>
        <dbReference type="ARBA" id="ARBA00022695"/>
    </source>
</evidence>
<dbReference type="Gene3D" id="3.10.10.10">
    <property type="entry name" value="HIV Type 1 Reverse Transcriptase, subunit A, domain 1"/>
    <property type="match status" value="1"/>
</dbReference>
<evidence type="ECO:0000256" key="1">
    <source>
        <dbReference type="ARBA" id="ARBA00010879"/>
    </source>
</evidence>
<evidence type="ECO:0000313" key="11">
    <source>
        <dbReference type="Ensembl" id="ENSPMEP00000032030.1"/>
    </source>
</evidence>
<dbReference type="SUPFAM" id="SSF53098">
    <property type="entry name" value="Ribonuclease H-like"/>
    <property type="match status" value="1"/>
</dbReference>
<dbReference type="Pfam" id="PF22938">
    <property type="entry name" value="Integrase_p58_C"/>
    <property type="match status" value="1"/>
</dbReference>
<evidence type="ECO:0000259" key="10">
    <source>
        <dbReference type="PROSITE" id="PS50994"/>
    </source>
</evidence>
<dbReference type="Proteomes" id="UP000261480">
    <property type="component" value="Unplaced"/>
</dbReference>
<dbReference type="PANTHER" id="PTHR37984:SF5">
    <property type="entry name" value="PROTEIN NYNRIN-LIKE"/>
    <property type="match status" value="1"/>
</dbReference>
<dbReference type="Pfam" id="PF00665">
    <property type="entry name" value="rve"/>
    <property type="match status" value="1"/>
</dbReference>
<evidence type="ECO:0000256" key="3">
    <source>
        <dbReference type="ARBA" id="ARBA00022679"/>
    </source>
</evidence>
<keyword evidence="7" id="KW-0378">Hydrolase</keyword>